<dbReference type="EMBL" id="CM042041">
    <property type="protein sequence ID" value="KAI3711669.1"/>
    <property type="molecule type" value="Genomic_DNA"/>
</dbReference>
<reference evidence="2" key="1">
    <citation type="journal article" date="2022" name="Mol. Ecol. Resour.">
        <title>The genomes of chicory, endive, great burdock and yacon provide insights into Asteraceae palaeo-polyploidization history and plant inulin production.</title>
        <authorList>
            <person name="Fan W."/>
            <person name="Wang S."/>
            <person name="Wang H."/>
            <person name="Wang A."/>
            <person name="Jiang F."/>
            <person name="Liu H."/>
            <person name="Zhao H."/>
            <person name="Xu D."/>
            <person name="Zhang Y."/>
        </authorList>
    </citation>
    <scope>NUCLEOTIDE SEQUENCE [LARGE SCALE GENOMIC DNA]</scope>
    <source>
        <strain evidence="2">cv. Yunnan</strain>
    </source>
</reference>
<accession>A0ACB9APV2</accession>
<proteinExistence type="predicted"/>
<evidence type="ECO:0000313" key="2">
    <source>
        <dbReference type="Proteomes" id="UP001056120"/>
    </source>
</evidence>
<sequence length="153" mass="17012">MRIALCVARGVAYLHVTGKVVHGNIKSSNILLQQDTNKDASVSDFGLNTLFSGLSTSNNRGTGYRAPEVLESRKATFKYDVYSFGVLLLELLTSKPPNQALSGEEGIDLPRWVRSAVLEEWAVQEVMRMMEDMNRAETDDELRQSSDDPSKES</sequence>
<gene>
    <name evidence="1" type="ORF">L1987_70208</name>
</gene>
<protein>
    <submittedName>
        <fullName evidence="1">Uncharacterized protein</fullName>
    </submittedName>
</protein>
<keyword evidence="2" id="KW-1185">Reference proteome</keyword>
<dbReference type="Proteomes" id="UP001056120">
    <property type="component" value="Linkage Group LG24"/>
</dbReference>
<reference evidence="1 2" key="2">
    <citation type="journal article" date="2022" name="Mol. Ecol. Resour.">
        <title>The genomes of chicory, endive, great burdock and yacon provide insights into Asteraceae paleo-polyploidization history and plant inulin production.</title>
        <authorList>
            <person name="Fan W."/>
            <person name="Wang S."/>
            <person name="Wang H."/>
            <person name="Wang A."/>
            <person name="Jiang F."/>
            <person name="Liu H."/>
            <person name="Zhao H."/>
            <person name="Xu D."/>
            <person name="Zhang Y."/>
        </authorList>
    </citation>
    <scope>NUCLEOTIDE SEQUENCE [LARGE SCALE GENOMIC DNA]</scope>
    <source>
        <strain evidence="2">cv. Yunnan</strain>
        <tissue evidence="1">Leaves</tissue>
    </source>
</reference>
<name>A0ACB9APV2_9ASTR</name>
<organism evidence="1 2">
    <name type="scientific">Smallanthus sonchifolius</name>
    <dbReference type="NCBI Taxonomy" id="185202"/>
    <lineage>
        <taxon>Eukaryota</taxon>
        <taxon>Viridiplantae</taxon>
        <taxon>Streptophyta</taxon>
        <taxon>Embryophyta</taxon>
        <taxon>Tracheophyta</taxon>
        <taxon>Spermatophyta</taxon>
        <taxon>Magnoliopsida</taxon>
        <taxon>eudicotyledons</taxon>
        <taxon>Gunneridae</taxon>
        <taxon>Pentapetalae</taxon>
        <taxon>asterids</taxon>
        <taxon>campanulids</taxon>
        <taxon>Asterales</taxon>
        <taxon>Asteraceae</taxon>
        <taxon>Asteroideae</taxon>
        <taxon>Heliantheae alliance</taxon>
        <taxon>Millerieae</taxon>
        <taxon>Smallanthus</taxon>
    </lineage>
</organism>
<comment type="caution">
    <text evidence="1">The sequence shown here is derived from an EMBL/GenBank/DDBJ whole genome shotgun (WGS) entry which is preliminary data.</text>
</comment>
<evidence type="ECO:0000313" key="1">
    <source>
        <dbReference type="EMBL" id="KAI3711669.1"/>
    </source>
</evidence>